<evidence type="ECO:0000256" key="5">
    <source>
        <dbReference type="NCBIfam" id="TIGR00008"/>
    </source>
</evidence>
<keyword evidence="4" id="KW-0694">RNA-binding</keyword>
<proteinExistence type="inferred from homology"/>
<comment type="similarity">
    <text evidence="1 4">Belongs to the IF-1 family.</text>
</comment>
<evidence type="ECO:0000256" key="3">
    <source>
        <dbReference type="ARBA" id="ARBA00022917"/>
    </source>
</evidence>
<dbReference type="InterPro" id="IPR004368">
    <property type="entry name" value="TIF_IF1"/>
</dbReference>
<comment type="function">
    <text evidence="4">One of the essential components for the initiation of protein synthesis. Stabilizes the binding of IF-2 and IF-3 on the 30S subunit to which N-formylmethionyl-tRNA(fMet) subsequently binds. Helps modulate mRNA selection, yielding the 30S pre-initiation complex (PIC). Upon addition of the 50S ribosomal subunit IF-1, IF-2 and IF-3 are released leaving the mature 70S translation initiation complex.</text>
</comment>
<gene>
    <name evidence="4" type="primary">infA</name>
    <name evidence="7" type="ORF">UW57_C0004G0062</name>
</gene>
<dbReference type="CDD" id="cd04451">
    <property type="entry name" value="S1_IF1"/>
    <property type="match status" value="1"/>
</dbReference>
<comment type="subcellular location">
    <subcellularLocation>
        <location evidence="4">Cytoplasm</location>
    </subcellularLocation>
</comment>
<dbReference type="STRING" id="1618646.UW57_C0004G0062"/>
<dbReference type="Proteomes" id="UP000034652">
    <property type="component" value="Unassembled WGS sequence"/>
</dbReference>
<dbReference type="PANTHER" id="PTHR33370:SF1">
    <property type="entry name" value="TRANSLATION INITIATION FACTOR IF-1, CHLOROPLASTIC"/>
    <property type="match status" value="1"/>
</dbReference>
<reference evidence="7 8" key="1">
    <citation type="journal article" date="2015" name="Nature">
        <title>rRNA introns, odd ribosomes, and small enigmatic genomes across a large radiation of phyla.</title>
        <authorList>
            <person name="Brown C.T."/>
            <person name="Hug L.A."/>
            <person name="Thomas B.C."/>
            <person name="Sharon I."/>
            <person name="Castelle C.J."/>
            <person name="Singh A."/>
            <person name="Wilkins M.J."/>
            <person name="Williams K.H."/>
            <person name="Banfield J.F."/>
        </authorList>
    </citation>
    <scope>NUCLEOTIDE SEQUENCE [LARGE SCALE GENOMIC DNA]</scope>
</reference>
<dbReference type="InterPro" id="IPR012340">
    <property type="entry name" value="NA-bd_OB-fold"/>
</dbReference>
<feature type="domain" description="S1-like" evidence="6">
    <location>
        <begin position="1"/>
        <end position="74"/>
    </location>
</feature>
<evidence type="ECO:0000313" key="7">
    <source>
        <dbReference type="EMBL" id="KKT63952.1"/>
    </source>
</evidence>
<evidence type="ECO:0000256" key="4">
    <source>
        <dbReference type="HAMAP-Rule" id="MF_00075"/>
    </source>
</evidence>
<organism evidence="7 8">
    <name type="scientific">Candidatus Giovannonibacteria bacterium GW2011_GWA1_44_29</name>
    <dbReference type="NCBI Taxonomy" id="1618646"/>
    <lineage>
        <taxon>Bacteria</taxon>
        <taxon>Candidatus Giovannoniibacteriota</taxon>
    </lineage>
</organism>
<dbReference type="GO" id="GO:0003743">
    <property type="term" value="F:translation initiation factor activity"/>
    <property type="evidence" value="ECO:0007669"/>
    <property type="project" value="UniProtKB-UniRule"/>
</dbReference>
<dbReference type="Pfam" id="PF01176">
    <property type="entry name" value="eIF-1a"/>
    <property type="match status" value="1"/>
</dbReference>
<evidence type="ECO:0000313" key="8">
    <source>
        <dbReference type="Proteomes" id="UP000034652"/>
    </source>
</evidence>
<dbReference type="NCBIfam" id="TIGR00008">
    <property type="entry name" value="infA"/>
    <property type="match status" value="1"/>
</dbReference>
<dbReference type="AlphaFoldDB" id="A0A0G1L5U4"/>
<evidence type="ECO:0000259" key="6">
    <source>
        <dbReference type="PROSITE" id="PS50832"/>
    </source>
</evidence>
<comment type="caution">
    <text evidence="7">The sequence shown here is derived from an EMBL/GenBank/DDBJ whole genome shotgun (WGS) entry which is preliminary data.</text>
</comment>
<dbReference type="GO" id="GO:0043022">
    <property type="term" value="F:ribosome binding"/>
    <property type="evidence" value="ECO:0007669"/>
    <property type="project" value="UniProtKB-UniRule"/>
</dbReference>
<keyword evidence="4" id="KW-0699">rRNA-binding</keyword>
<dbReference type="PANTHER" id="PTHR33370">
    <property type="entry name" value="TRANSLATION INITIATION FACTOR IF-1, CHLOROPLASTIC"/>
    <property type="match status" value="1"/>
</dbReference>
<name>A0A0G1L5U4_9BACT</name>
<comment type="subunit">
    <text evidence="4">Component of the 30S ribosomal translation pre-initiation complex which assembles on the 30S ribosome in the order IF-2 and IF-3, IF-1 and N-formylmethionyl-tRNA(fMet); mRNA recruitment can occur at any time during PIC assembly.</text>
</comment>
<evidence type="ECO:0000256" key="1">
    <source>
        <dbReference type="ARBA" id="ARBA00010939"/>
    </source>
</evidence>
<accession>A0A0G1L5U4</accession>
<sequence length="97" mass="10952">MPASSKDTEVKEGQVIEALPSATFRILLTDGREVSGYLSGKMRVNYIKVLVGDKVLVEFSRYDDSRGRIIKRIYNKRSKFIGNNPVRDALFASASYF</sequence>
<dbReference type="GO" id="GO:0005829">
    <property type="term" value="C:cytosol"/>
    <property type="evidence" value="ECO:0007669"/>
    <property type="project" value="TreeGrafter"/>
</dbReference>
<protein>
    <recommendedName>
        <fullName evidence="4 5">Translation initiation factor IF-1</fullName>
    </recommendedName>
</protein>
<dbReference type="InterPro" id="IPR006196">
    <property type="entry name" value="RNA-binding_domain_S1_IF1"/>
</dbReference>
<dbReference type="PROSITE" id="PS50832">
    <property type="entry name" value="S1_IF1_TYPE"/>
    <property type="match status" value="1"/>
</dbReference>
<dbReference type="EMBL" id="LCIV01000004">
    <property type="protein sequence ID" value="KKT63952.1"/>
    <property type="molecule type" value="Genomic_DNA"/>
</dbReference>
<keyword evidence="4" id="KW-0963">Cytoplasm</keyword>
<keyword evidence="2 4" id="KW-0396">Initiation factor</keyword>
<dbReference type="SUPFAM" id="SSF50249">
    <property type="entry name" value="Nucleic acid-binding proteins"/>
    <property type="match status" value="1"/>
</dbReference>
<evidence type="ECO:0000256" key="2">
    <source>
        <dbReference type="ARBA" id="ARBA00022540"/>
    </source>
</evidence>
<keyword evidence="3 4" id="KW-0648">Protein biosynthesis</keyword>
<dbReference type="HAMAP" id="MF_00075">
    <property type="entry name" value="IF_1"/>
    <property type="match status" value="1"/>
</dbReference>
<dbReference type="GO" id="GO:0019843">
    <property type="term" value="F:rRNA binding"/>
    <property type="evidence" value="ECO:0007669"/>
    <property type="project" value="UniProtKB-UniRule"/>
</dbReference>
<dbReference type="Gene3D" id="2.40.50.140">
    <property type="entry name" value="Nucleic acid-binding proteins"/>
    <property type="match status" value="1"/>
</dbReference>